<sequence length="85" mass="8998">MATAEVAAALLPEDEHTEELSGETATGGVSATTEAKEVVQVEEGEEDGDEEDENVAPEETGPEDSSAEKDVEVGDEDDDEEEDEE</sequence>
<feature type="compositionally biased region" description="Acidic residues" evidence="1">
    <location>
        <begin position="73"/>
        <end position="85"/>
    </location>
</feature>
<reference evidence="2" key="1">
    <citation type="submission" date="2021-01" db="UniProtKB">
        <authorList>
            <consortium name="EnsemblPlants"/>
        </authorList>
    </citation>
    <scope>IDENTIFICATION</scope>
</reference>
<dbReference type="EnsemblPlants" id="Kaladp0060s0414.1.v1.1">
    <property type="protein sequence ID" value="Kaladp0060s0414.1.v1.1"/>
    <property type="gene ID" value="Kaladp0060s0414.v1.1"/>
</dbReference>
<dbReference type="AlphaFoldDB" id="A0A7N0UEB3"/>
<feature type="region of interest" description="Disordered" evidence="1">
    <location>
        <begin position="1"/>
        <end position="85"/>
    </location>
</feature>
<accession>A0A7N0UEB3</accession>
<name>A0A7N0UEB3_KALFE</name>
<dbReference type="Proteomes" id="UP000594263">
    <property type="component" value="Unplaced"/>
</dbReference>
<evidence type="ECO:0000313" key="3">
    <source>
        <dbReference type="Proteomes" id="UP000594263"/>
    </source>
</evidence>
<proteinExistence type="predicted"/>
<organism evidence="2 3">
    <name type="scientific">Kalanchoe fedtschenkoi</name>
    <name type="common">Lavender scallops</name>
    <name type="synonym">South American air plant</name>
    <dbReference type="NCBI Taxonomy" id="63787"/>
    <lineage>
        <taxon>Eukaryota</taxon>
        <taxon>Viridiplantae</taxon>
        <taxon>Streptophyta</taxon>
        <taxon>Embryophyta</taxon>
        <taxon>Tracheophyta</taxon>
        <taxon>Spermatophyta</taxon>
        <taxon>Magnoliopsida</taxon>
        <taxon>eudicotyledons</taxon>
        <taxon>Gunneridae</taxon>
        <taxon>Pentapetalae</taxon>
        <taxon>Saxifragales</taxon>
        <taxon>Crassulaceae</taxon>
        <taxon>Kalanchoe</taxon>
    </lineage>
</organism>
<dbReference type="Gramene" id="Kaladp0060s0414.1.v1.1">
    <property type="protein sequence ID" value="Kaladp0060s0414.1.v1.1"/>
    <property type="gene ID" value="Kaladp0060s0414.v1.1"/>
</dbReference>
<protein>
    <submittedName>
        <fullName evidence="2">Uncharacterized protein</fullName>
    </submittedName>
</protein>
<feature type="compositionally biased region" description="Polar residues" evidence="1">
    <location>
        <begin position="23"/>
        <end position="33"/>
    </location>
</feature>
<keyword evidence="3" id="KW-1185">Reference proteome</keyword>
<evidence type="ECO:0000256" key="1">
    <source>
        <dbReference type="SAM" id="MobiDB-lite"/>
    </source>
</evidence>
<feature type="compositionally biased region" description="Acidic residues" evidence="1">
    <location>
        <begin position="40"/>
        <end position="62"/>
    </location>
</feature>
<evidence type="ECO:0000313" key="2">
    <source>
        <dbReference type="EnsemblPlants" id="Kaladp0060s0414.1.v1.1"/>
    </source>
</evidence>